<reference evidence="3" key="3">
    <citation type="submission" date="2016-06" db="UniProtKB">
        <authorList>
            <consortium name="WormBaseParasite"/>
        </authorList>
    </citation>
    <scope>IDENTIFICATION</scope>
</reference>
<protein>
    <submittedName>
        <fullName evidence="3">Uncharacterized protein</fullName>
    </submittedName>
</protein>
<reference evidence="2" key="1">
    <citation type="submission" date="2013-12" db="EMBL/GenBank/DDBJ databases">
        <authorList>
            <person name="Aslett M."/>
        </authorList>
    </citation>
    <scope>NUCLEOTIDE SEQUENCE [LARGE SCALE GENOMIC DNA]</scope>
    <source>
        <strain evidence="2">Lindley</strain>
    </source>
</reference>
<name>A0A183BLJ8_GLOPA</name>
<dbReference type="AlphaFoldDB" id="A0A183BLJ8"/>
<dbReference type="WBParaSite" id="GPLIN_000148300">
    <property type="protein sequence ID" value="GPLIN_000148300"/>
    <property type="gene ID" value="GPLIN_000148300"/>
</dbReference>
<organism evidence="2 3">
    <name type="scientific">Globodera pallida</name>
    <name type="common">Potato cyst nematode worm</name>
    <name type="synonym">Heterodera pallida</name>
    <dbReference type="NCBI Taxonomy" id="36090"/>
    <lineage>
        <taxon>Eukaryota</taxon>
        <taxon>Metazoa</taxon>
        <taxon>Ecdysozoa</taxon>
        <taxon>Nematoda</taxon>
        <taxon>Chromadorea</taxon>
        <taxon>Rhabditida</taxon>
        <taxon>Tylenchina</taxon>
        <taxon>Tylenchomorpha</taxon>
        <taxon>Tylenchoidea</taxon>
        <taxon>Heteroderidae</taxon>
        <taxon>Heteroderinae</taxon>
        <taxon>Globodera</taxon>
    </lineage>
</organism>
<accession>A0A183BLJ8</accession>
<reference evidence="2" key="2">
    <citation type="submission" date="2014-05" db="EMBL/GenBank/DDBJ databases">
        <title>The genome and life-stage specific transcriptomes of Globodera pallida elucidate key aspects of plant parasitism by a cyst nematode.</title>
        <authorList>
            <person name="Cotton J.A."/>
            <person name="Lilley C.J."/>
            <person name="Jones L.M."/>
            <person name="Kikuchi T."/>
            <person name="Reid A.J."/>
            <person name="Thorpe P."/>
            <person name="Tsai I.J."/>
            <person name="Beasley H."/>
            <person name="Blok V."/>
            <person name="Cock P.J.A."/>
            <person name="Van den Akker S.E."/>
            <person name="Holroyd N."/>
            <person name="Hunt M."/>
            <person name="Mantelin S."/>
            <person name="Naghra H."/>
            <person name="Pain A."/>
            <person name="Palomares-Rius J.E."/>
            <person name="Zarowiecki M."/>
            <person name="Berriman M."/>
            <person name="Jones J.T."/>
            <person name="Urwin P.E."/>
        </authorList>
    </citation>
    <scope>NUCLEOTIDE SEQUENCE [LARGE SCALE GENOMIC DNA]</scope>
    <source>
        <strain evidence="2">Lindley</strain>
    </source>
</reference>
<proteinExistence type="predicted"/>
<feature type="chain" id="PRO_5008146305" evidence="1">
    <location>
        <begin position="24"/>
        <end position="147"/>
    </location>
</feature>
<evidence type="ECO:0000256" key="1">
    <source>
        <dbReference type="SAM" id="SignalP"/>
    </source>
</evidence>
<dbReference type="Proteomes" id="UP000050741">
    <property type="component" value="Unassembled WGS sequence"/>
</dbReference>
<keyword evidence="2" id="KW-1185">Reference proteome</keyword>
<evidence type="ECO:0000313" key="3">
    <source>
        <dbReference type="WBParaSite" id="GPLIN_000148300"/>
    </source>
</evidence>
<evidence type="ECO:0000313" key="2">
    <source>
        <dbReference type="Proteomes" id="UP000050741"/>
    </source>
</evidence>
<feature type="signal peptide" evidence="1">
    <location>
        <begin position="1"/>
        <end position="23"/>
    </location>
</feature>
<sequence>MSPNLFIVFSLLLLAVPLRLANAEPEFVMAKKETEVGPTGFQMDRNAFRMSFGKRDEALVPFRMLRSNPRQLAMDRNAFRMSFGKRSPAGSSSSNELINANIDANHQQKYRAFWSPPAANGWEAAAALPPKRLDRNLFNVRFGRRRR</sequence>
<keyword evidence="1" id="KW-0732">Signal</keyword>